<comment type="caution">
    <text evidence="1">The sequence shown here is derived from an EMBL/GenBank/DDBJ whole genome shotgun (WGS) entry which is preliminary data.</text>
</comment>
<dbReference type="InterPro" id="IPR052564">
    <property type="entry name" value="N-acetyltrans/Recomb-assoc"/>
</dbReference>
<proteinExistence type="predicted"/>
<dbReference type="PANTHER" id="PTHR43451:SF1">
    <property type="entry name" value="ACETYLTRANSFERASE"/>
    <property type="match status" value="1"/>
</dbReference>
<protein>
    <submittedName>
        <fullName evidence="1">Acetyltransferase</fullName>
    </submittedName>
</protein>
<dbReference type="PROSITE" id="PS51186">
    <property type="entry name" value="GNAT"/>
    <property type="match status" value="1"/>
</dbReference>
<dbReference type="Pfam" id="PF13673">
    <property type="entry name" value="Acetyltransf_10"/>
    <property type="match status" value="1"/>
</dbReference>
<keyword evidence="1" id="KW-0808">Transferase</keyword>
<reference evidence="1" key="1">
    <citation type="journal article" date="2015" name="BMC Genomics">
        <title>Genome mining reveals unlocked bioactive potential of marine Gram-negative bacteria.</title>
        <authorList>
            <person name="Machado H."/>
            <person name="Sonnenschein E.C."/>
            <person name="Melchiorsen J."/>
            <person name="Gram L."/>
        </authorList>
    </citation>
    <scope>NUCLEOTIDE SEQUENCE</scope>
    <source>
        <strain evidence="1">S2052</strain>
    </source>
</reference>
<dbReference type="SUPFAM" id="SSF55729">
    <property type="entry name" value="Acyl-CoA N-acyltransferases (Nat)"/>
    <property type="match status" value="1"/>
</dbReference>
<dbReference type="InterPro" id="IPR000182">
    <property type="entry name" value="GNAT_dom"/>
</dbReference>
<dbReference type="PANTHER" id="PTHR43451">
    <property type="entry name" value="ACETYLTRANSFERASE (GNAT) FAMILY PROTEIN"/>
    <property type="match status" value="1"/>
</dbReference>
<dbReference type="AlphaFoldDB" id="A0A837G5A8"/>
<dbReference type="Gene3D" id="3.40.630.30">
    <property type="match status" value="1"/>
</dbReference>
<sequence length="154" mass="17980">MITIRQYQPEDAKALWEVFFHTVRNVNRQHYSQDQVEAWAPEGWDIESWKNKMCQINPYIAEMNGQVAGYTDLQDSGLVDHFFCHHAFQGKGVGRALMEHVLKVANDKGISRLYSEVSITARPFYERMGFKVVKEQQVEMRGQVLTNFVMEKHL</sequence>
<accession>A0A837G5A8</accession>
<dbReference type="EMBL" id="JXXR01000017">
    <property type="protein sequence ID" value="KJY70592.1"/>
    <property type="molecule type" value="Genomic_DNA"/>
</dbReference>
<evidence type="ECO:0000313" key="1">
    <source>
        <dbReference type="EMBL" id="KJY70592.1"/>
    </source>
</evidence>
<gene>
    <name evidence="1" type="ORF">TW71_16695</name>
</gene>
<dbReference type="CDD" id="cd04301">
    <property type="entry name" value="NAT_SF"/>
    <property type="match status" value="1"/>
</dbReference>
<dbReference type="RefSeq" id="WP_045986717.1">
    <property type="nucleotide sequence ID" value="NZ_CP063051.1"/>
</dbReference>
<dbReference type="GO" id="GO:0016747">
    <property type="term" value="F:acyltransferase activity, transferring groups other than amino-acyl groups"/>
    <property type="evidence" value="ECO:0007669"/>
    <property type="project" value="InterPro"/>
</dbReference>
<dbReference type="InterPro" id="IPR016181">
    <property type="entry name" value="Acyl_CoA_acyltransferase"/>
</dbReference>
<organism evidence="1">
    <name type="scientific">Vibrio coralliilyticus</name>
    <dbReference type="NCBI Taxonomy" id="190893"/>
    <lineage>
        <taxon>Bacteria</taxon>
        <taxon>Pseudomonadati</taxon>
        <taxon>Pseudomonadota</taxon>
        <taxon>Gammaproteobacteria</taxon>
        <taxon>Vibrionales</taxon>
        <taxon>Vibrionaceae</taxon>
        <taxon>Vibrio</taxon>
    </lineage>
</organism>
<name>A0A837G5A8_9VIBR</name>